<evidence type="ECO:0000313" key="14">
    <source>
        <dbReference type="Proteomes" id="UP000187412"/>
    </source>
</evidence>
<comment type="similarity">
    <text evidence="8">Belongs to the methyl-accepting chemotaxis (MCP) protein family.</text>
</comment>
<comment type="caution">
    <text evidence="13">The sequence shown here is derived from an EMBL/GenBank/DDBJ whole genome shotgun (WGS) entry which is preliminary data.</text>
</comment>
<dbReference type="Pfam" id="PF02743">
    <property type="entry name" value="dCache_1"/>
    <property type="match status" value="1"/>
</dbReference>
<feature type="transmembrane region" description="Helical" evidence="10">
    <location>
        <begin position="12"/>
        <end position="32"/>
    </location>
</feature>
<evidence type="ECO:0000313" key="13">
    <source>
        <dbReference type="EMBL" id="OMD50712.1"/>
    </source>
</evidence>
<dbReference type="RefSeq" id="WP_076109744.1">
    <property type="nucleotide sequence ID" value="NZ_MPTB01000006.1"/>
</dbReference>
<evidence type="ECO:0000256" key="10">
    <source>
        <dbReference type="SAM" id="Phobius"/>
    </source>
</evidence>
<dbReference type="SMART" id="SM00283">
    <property type="entry name" value="MA"/>
    <property type="match status" value="1"/>
</dbReference>
<dbReference type="InterPro" id="IPR029151">
    <property type="entry name" value="Sensor-like_sf"/>
</dbReference>
<accession>A0ABX3HJB0</accession>
<dbReference type="Proteomes" id="UP000187412">
    <property type="component" value="Unassembled WGS sequence"/>
</dbReference>
<dbReference type="PANTHER" id="PTHR32089:SF112">
    <property type="entry name" value="LYSOZYME-LIKE PROTEIN-RELATED"/>
    <property type="match status" value="1"/>
</dbReference>
<feature type="domain" description="HAMP" evidence="12">
    <location>
        <begin position="309"/>
        <end position="361"/>
    </location>
</feature>
<dbReference type="CDD" id="cd06225">
    <property type="entry name" value="HAMP"/>
    <property type="match status" value="1"/>
</dbReference>
<evidence type="ECO:0000259" key="12">
    <source>
        <dbReference type="PROSITE" id="PS50885"/>
    </source>
</evidence>
<dbReference type="Gene3D" id="6.10.340.10">
    <property type="match status" value="1"/>
</dbReference>
<keyword evidence="7 9" id="KW-0807">Transducer</keyword>
<protein>
    <submittedName>
        <fullName evidence="13">Methyl-accepting chemotaxis protein</fullName>
    </submittedName>
</protein>
<evidence type="ECO:0000256" key="8">
    <source>
        <dbReference type="ARBA" id="ARBA00029447"/>
    </source>
</evidence>
<organism evidence="13 14">
    <name type="scientific">Paenibacillus borealis</name>
    <dbReference type="NCBI Taxonomy" id="160799"/>
    <lineage>
        <taxon>Bacteria</taxon>
        <taxon>Bacillati</taxon>
        <taxon>Bacillota</taxon>
        <taxon>Bacilli</taxon>
        <taxon>Bacillales</taxon>
        <taxon>Paenibacillaceae</taxon>
        <taxon>Paenibacillus</taxon>
    </lineage>
</organism>
<gene>
    <name evidence="13" type="ORF">BSK56_05965</name>
</gene>
<dbReference type="Gene3D" id="3.30.450.20">
    <property type="entry name" value="PAS domain"/>
    <property type="match status" value="1"/>
</dbReference>
<dbReference type="SUPFAM" id="SSF103190">
    <property type="entry name" value="Sensory domain-like"/>
    <property type="match status" value="1"/>
</dbReference>
<keyword evidence="2" id="KW-1003">Cell membrane</keyword>
<evidence type="ECO:0000256" key="9">
    <source>
        <dbReference type="PROSITE-ProRule" id="PRU00284"/>
    </source>
</evidence>
<dbReference type="PROSITE" id="PS50885">
    <property type="entry name" value="HAMP"/>
    <property type="match status" value="1"/>
</dbReference>
<reference evidence="13 14" key="1">
    <citation type="submission" date="2016-10" db="EMBL/GenBank/DDBJ databases">
        <title>Paenibacillus species isolates.</title>
        <authorList>
            <person name="Beno S.M."/>
        </authorList>
    </citation>
    <scope>NUCLEOTIDE SEQUENCE [LARGE SCALE GENOMIC DNA]</scope>
    <source>
        <strain evidence="13 14">FSL H7-0744</strain>
    </source>
</reference>
<evidence type="ECO:0000256" key="3">
    <source>
        <dbReference type="ARBA" id="ARBA00022500"/>
    </source>
</evidence>
<dbReference type="CDD" id="cd12912">
    <property type="entry name" value="PDC2_MCP_like"/>
    <property type="match status" value="1"/>
</dbReference>
<keyword evidence="4 10" id="KW-0812">Transmembrane</keyword>
<evidence type="ECO:0000256" key="2">
    <source>
        <dbReference type="ARBA" id="ARBA00022475"/>
    </source>
</evidence>
<evidence type="ECO:0000256" key="4">
    <source>
        <dbReference type="ARBA" id="ARBA00022692"/>
    </source>
</evidence>
<dbReference type="PANTHER" id="PTHR32089">
    <property type="entry name" value="METHYL-ACCEPTING CHEMOTAXIS PROTEIN MCPB"/>
    <property type="match status" value="1"/>
</dbReference>
<evidence type="ECO:0000256" key="5">
    <source>
        <dbReference type="ARBA" id="ARBA00022989"/>
    </source>
</evidence>
<evidence type="ECO:0000259" key="11">
    <source>
        <dbReference type="PROSITE" id="PS50111"/>
    </source>
</evidence>
<keyword evidence="14" id="KW-1185">Reference proteome</keyword>
<dbReference type="CDD" id="cd12914">
    <property type="entry name" value="PDC1_DGC_like"/>
    <property type="match status" value="1"/>
</dbReference>
<dbReference type="Pfam" id="PF00672">
    <property type="entry name" value="HAMP"/>
    <property type="match status" value="1"/>
</dbReference>
<keyword evidence="5 10" id="KW-1133">Transmembrane helix</keyword>
<dbReference type="SUPFAM" id="SSF58104">
    <property type="entry name" value="Methyl-accepting chemotaxis protein (MCP) signaling domain"/>
    <property type="match status" value="1"/>
</dbReference>
<name>A0ABX3HJB0_PAEBO</name>
<feature type="domain" description="Methyl-accepting transducer" evidence="11">
    <location>
        <begin position="380"/>
        <end position="616"/>
    </location>
</feature>
<feature type="transmembrane region" description="Helical" evidence="10">
    <location>
        <begin position="288"/>
        <end position="307"/>
    </location>
</feature>
<dbReference type="SMART" id="SM00304">
    <property type="entry name" value="HAMP"/>
    <property type="match status" value="1"/>
</dbReference>
<dbReference type="InterPro" id="IPR003660">
    <property type="entry name" value="HAMP_dom"/>
</dbReference>
<dbReference type="Gene3D" id="1.10.287.950">
    <property type="entry name" value="Methyl-accepting chemotaxis protein"/>
    <property type="match status" value="1"/>
</dbReference>
<dbReference type="PROSITE" id="PS50111">
    <property type="entry name" value="CHEMOTAXIS_TRANSDUC_2"/>
    <property type="match status" value="1"/>
</dbReference>
<dbReference type="Pfam" id="PF00015">
    <property type="entry name" value="MCPsignal"/>
    <property type="match status" value="1"/>
</dbReference>
<evidence type="ECO:0000256" key="1">
    <source>
        <dbReference type="ARBA" id="ARBA00004651"/>
    </source>
</evidence>
<dbReference type="EMBL" id="MPTB01000006">
    <property type="protein sequence ID" value="OMD50712.1"/>
    <property type="molecule type" value="Genomic_DNA"/>
</dbReference>
<evidence type="ECO:0000256" key="6">
    <source>
        <dbReference type="ARBA" id="ARBA00023136"/>
    </source>
</evidence>
<keyword evidence="6 10" id="KW-0472">Membrane</keyword>
<evidence type="ECO:0000256" key="7">
    <source>
        <dbReference type="ARBA" id="ARBA00023224"/>
    </source>
</evidence>
<sequence length="669" mass="71780">MKLSLKVRISILLFLIISVPLFVSGIISYKLAANALQTTIEEELRTTTSSAAKSVESELEAVGNYLEIASKNSTLADFAASPASEGERKTSFSYLSGIQQDNAKLLESLIVADVNGKALLSSSSEAPELDVQDREYFQQALQGKEAISDVLTSRETNQHIVAIAHPLRQNNVIKGVLIGTIVFDSISAPVAEVKIGESGYGYMIDRTGLVVYHPDKGKILTENLDGNSNKELNALVQIMKSGKASHGFYTYEGVYKYVSFQPVGNWVVATTANYGEYMASATEIRNTTLIVVIAFILVALLAGYFFTTRSIISPIKKLEKAMAQAGDGDLTVHTAITSGDELQSLSDSFNAMIDKQEAIIEKVRAGSEVLTSMSEEMAASSEEISASIEEISSSTQEIAAGAENNNHSVVNASQVLVQLSSLVQLAQSKAAATSLNADSTNRAAQDGRIKVINTVEAMDTINSSTKETEEQLQTVSELSSKVSTIIGTINAIAKQTNLLALNAAIEAAKAGEHGRGFNVVAGEVRKLSDETHRQANEISSLVHDMVSRIAQAVNSMRGASEAVEGGVRIVNETDHAFIHIIESVEMINDSVREILEITKDEVATSDQIIKLIDSMGTISELAAMNSESVSSATEEQAATVNNFVSSAQEVSAMANELEFLVEKFIIRGK</sequence>
<dbReference type="InterPro" id="IPR004089">
    <property type="entry name" value="MCPsignal_dom"/>
</dbReference>
<dbReference type="InterPro" id="IPR033479">
    <property type="entry name" value="dCache_1"/>
</dbReference>
<proteinExistence type="inferred from homology"/>
<keyword evidence="3" id="KW-0145">Chemotaxis</keyword>
<comment type="subcellular location">
    <subcellularLocation>
        <location evidence="1">Cell membrane</location>
        <topology evidence="1">Multi-pass membrane protein</topology>
    </subcellularLocation>
</comment>